<dbReference type="GO" id="GO:0070545">
    <property type="term" value="C:PeBoW complex"/>
    <property type="evidence" value="ECO:0007669"/>
    <property type="project" value="TreeGrafter"/>
</dbReference>
<comment type="caution">
    <text evidence="1">The sequence shown here is derived from an EMBL/GenBank/DDBJ whole genome shotgun (WGS) entry which is preliminary data.</text>
</comment>
<dbReference type="Proteomes" id="UP000299102">
    <property type="component" value="Unassembled WGS sequence"/>
</dbReference>
<dbReference type="InterPro" id="IPR001680">
    <property type="entry name" value="WD40_rpt"/>
</dbReference>
<dbReference type="InterPro" id="IPR028598">
    <property type="entry name" value="BOP1/Erb1"/>
</dbReference>
<dbReference type="GO" id="GO:0030687">
    <property type="term" value="C:preribosome, large subunit precursor"/>
    <property type="evidence" value="ECO:0007669"/>
    <property type="project" value="TreeGrafter"/>
</dbReference>
<reference evidence="1 2" key="1">
    <citation type="journal article" date="2019" name="Commun. Biol.">
        <title>The bagworm genome reveals a unique fibroin gene that provides high tensile strength.</title>
        <authorList>
            <person name="Kono N."/>
            <person name="Nakamura H."/>
            <person name="Ohtoshi R."/>
            <person name="Tomita M."/>
            <person name="Numata K."/>
            <person name="Arakawa K."/>
        </authorList>
    </citation>
    <scope>NUCLEOTIDE SEQUENCE [LARGE SCALE GENOMIC DNA]</scope>
</reference>
<evidence type="ECO:0000313" key="2">
    <source>
        <dbReference type="Proteomes" id="UP000299102"/>
    </source>
</evidence>
<accession>A0A4C1X9D3</accession>
<protein>
    <submittedName>
        <fullName evidence="1">Ribosome biogenesis protein BOP1 homolog</fullName>
    </submittedName>
</protein>
<dbReference type="EMBL" id="BGZK01000749">
    <property type="protein sequence ID" value="GBP58969.1"/>
    <property type="molecule type" value="Genomic_DNA"/>
</dbReference>
<dbReference type="OrthoDB" id="5571054at2759"/>
<dbReference type="Pfam" id="PF00400">
    <property type="entry name" value="WD40"/>
    <property type="match status" value="1"/>
</dbReference>
<keyword evidence="2" id="KW-1185">Reference proteome</keyword>
<dbReference type="SUPFAM" id="SSF50978">
    <property type="entry name" value="WD40 repeat-like"/>
    <property type="match status" value="1"/>
</dbReference>
<dbReference type="Gene3D" id="2.130.10.10">
    <property type="entry name" value="YVTN repeat-like/Quinoprotein amine dehydrogenase"/>
    <property type="match status" value="1"/>
</dbReference>
<dbReference type="PANTHER" id="PTHR17605">
    <property type="entry name" value="RIBOSOME BIOGENESIS PROTEIN BOP1 BLOCK OF PROLIFERATION 1 PROTEIN"/>
    <property type="match status" value="1"/>
</dbReference>
<dbReference type="InterPro" id="IPR036322">
    <property type="entry name" value="WD40_repeat_dom_sf"/>
</dbReference>
<dbReference type="AlphaFoldDB" id="A0A4C1X9D3"/>
<gene>
    <name evidence="1" type="ORF">EVAR_97344_1</name>
</gene>
<sequence length="114" mass="12943">MAVHPAGDNLLVASYDRKCMWFDLDLSSKPYQTLRLHGSAVRAVTFHKRYPLFATAGDDHNIIVSHGMVYNLCFHIFFIGLMRSNRACAPSESRWPPSPIDTHDPKSHLFVTID</sequence>
<evidence type="ECO:0000313" key="1">
    <source>
        <dbReference type="EMBL" id="GBP58969.1"/>
    </source>
</evidence>
<dbReference type="SMART" id="SM00320">
    <property type="entry name" value="WD40"/>
    <property type="match status" value="1"/>
</dbReference>
<dbReference type="PANTHER" id="PTHR17605:SF0">
    <property type="entry name" value="RIBOSOME BIOGENESIS PROTEIN BOP1"/>
    <property type="match status" value="1"/>
</dbReference>
<name>A0A4C1X9D3_EUMVA</name>
<dbReference type="STRING" id="151549.A0A4C1X9D3"/>
<proteinExistence type="predicted"/>
<organism evidence="1 2">
    <name type="scientific">Eumeta variegata</name>
    <name type="common">Bagworm moth</name>
    <name type="synonym">Eumeta japonica</name>
    <dbReference type="NCBI Taxonomy" id="151549"/>
    <lineage>
        <taxon>Eukaryota</taxon>
        <taxon>Metazoa</taxon>
        <taxon>Ecdysozoa</taxon>
        <taxon>Arthropoda</taxon>
        <taxon>Hexapoda</taxon>
        <taxon>Insecta</taxon>
        <taxon>Pterygota</taxon>
        <taxon>Neoptera</taxon>
        <taxon>Endopterygota</taxon>
        <taxon>Lepidoptera</taxon>
        <taxon>Glossata</taxon>
        <taxon>Ditrysia</taxon>
        <taxon>Tineoidea</taxon>
        <taxon>Psychidae</taxon>
        <taxon>Oiketicinae</taxon>
        <taxon>Eumeta</taxon>
    </lineage>
</organism>
<dbReference type="GO" id="GO:0000463">
    <property type="term" value="P:maturation of LSU-rRNA from tricistronic rRNA transcript (SSU-rRNA, 5.8S rRNA, LSU-rRNA)"/>
    <property type="evidence" value="ECO:0007669"/>
    <property type="project" value="TreeGrafter"/>
</dbReference>
<dbReference type="GO" id="GO:0043021">
    <property type="term" value="F:ribonucleoprotein complex binding"/>
    <property type="evidence" value="ECO:0007669"/>
    <property type="project" value="TreeGrafter"/>
</dbReference>
<dbReference type="InterPro" id="IPR015943">
    <property type="entry name" value="WD40/YVTN_repeat-like_dom_sf"/>
</dbReference>